<feature type="region of interest" description="Disordered" evidence="1">
    <location>
        <begin position="131"/>
        <end position="161"/>
    </location>
</feature>
<dbReference type="Pfam" id="PF07813">
    <property type="entry name" value="LTXXQ"/>
    <property type="match status" value="1"/>
</dbReference>
<organism evidence="2 3">
    <name type="scientific">Longibacter salinarum</name>
    <dbReference type="NCBI Taxonomy" id="1850348"/>
    <lineage>
        <taxon>Bacteria</taxon>
        <taxon>Pseudomonadati</taxon>
        <taxon>Rhodothermota</taxon>
        <taxon>Rhodothermia</taxon>
        <taxon>Rhodothermales</taxon>
        <taxon>Salisaetaceae</taxon>
        <taxon>Longibacter</taxon>
    </lineage>
</organism>
<evidence type="ECO:0000313" key="3">
    <source>
        <dbReference type="Proteomes" id="UP000220102"/>
    </source>
</evidence>
<dbReference type="Gene3D" id="1.20.120.1490">
    <property type="match status" value="1"/>
</dbReference>
<proteinExistence type="predicted"/>
<evidence type="ECO:0000256" key="1">
    <source>
        <dbReference type="SAM" id="MobiDB-lite"/>
    </source>
</evidence>
<feature type="compositionally biased region" description="Basic residues" evidence="1">
    <location>
        <begin position="139"/>
        <end position="149"/>
    </location>
</feature>
<feature type="compositionally biased region" description="Basic and acidic residues" evidence="1">
    <location>
        <begin position="262"/>
        <end position="287"/>
    </location>
</feature>
<dbReference type="AlphaFoldDB" id="A0A2A8CVL5"/>
<protein>
    <submittedName>
        <fullName evidence="2">Uncharacterized protein</fullName>
    </submittedName>
</protein>
<feature type="region of interest" description="Disordered" evidence="1">
    <location>
        <begin position="262"/>
        <end position="289"/>
    </location>
</feature>
<gene>
    <name evidence="2" type="ORF">CRI94_14155</name>
</gene>
<evidence type="ECO:0000313" key="2">
    <source>
        <dbReference type="EMBL" id="PEN12653.1"/>
    </source>
</evidence>
<accession>A0A2A8CVL5</accession>
<sequence length="335" mass="36973">MRATDLVASRIHPIEVVIMTRHSRISICSRSMPRRSLVLPALIAVVFFITKAALPAHAQVSGSPDAALESAVSAVTEAGLSVEQGDAVRSILEEAEREPGALWTAAGAIHAELGTTGTLAYAQALQANRIERRADRRSGRGMRGQRHSPRGPGRDADFVGPGLSDLDLTDEQQSQIAEIRSTYRQEMRALRDDAGRPSAETREAMRSLRTEMRSEIRAVLTDEQVQQIEERRSERRGQREVRRAESLEARNEVLKLNEEQKQKLDSLRSAHQQARAEMRGQRSSVDRRAHRTAGRAAIAEILDDDQEAIVTLHRALRGVMLGGDGRPRGPRGGGR</sequence>
<comment type="caution">
    <text evidence="2">The sequence shown here is derived from an EMBL/GenBank/DDBJ whole genome shotgun (WGS) entry which is preliminary data.</text>
</comment>
<keyword evidence="3" id="KW-1185">Reference proteome</keyword>
<dbReference type="InterPro" id="IPR012899">
    <property type="entry name" value="LTXXQ"/>
</dbReference>
<name>A0A2A8CVL5_9BACT</name>
<reference evidence="2 3" key="1">
    <citation type="submission" date="2017-10" db="EMBL/GenBank/DDBJ databases">
        <title>Draft genome of Longibacter Salinarum.</title>
        <authorList>
            <person name="Goh K.M."/>
            <person name="Shamsir M.S."/>
            <person name="Lim S.W."/>
        </authorList>
    </citation>
    <scope>NUCLEOTIDE SEQUENCE [LARGE SCALE GENOMIC DNA]</scope>
    <source>
        <strain evidence="2 3">KCTC 52045</strain>
    </source>
</reference>
<dbReference type="EMBL" id="PDEQ01000007">
    <property type="protein sequence ID" value="PEN12653.1"/>
    <property type="molecule type" value="Genomic_DNA"/>
</dbReference>
<dbReference type="Proteomes" id="UP000220102">
    <property type="component" value="Unassembled WGS sequence"/>
</dbReference>
<dbReference type="GO" id="GO:0042597">
    <property type="term" value="C:periplasmic space"/>
    <property type="evidence" value="ECO:0007669"/>
    <property type="project" value="InterPro"/>
</dbReference>